<dbReference type="PANTHER" id="PTHR45774">
    <property type="entry name" value="BTB/POZ DOMAIN-CONTAINING"/>
    <property type="match status" value="1"/>
</dbReference>
<dbReference type="SMART" id="SM00225">
    <property type="entry name" value="BTB"/>
    <property type="match status" value="1"/>
</dbReference>
<accession>A0ABD2IFJ0</accession>
<dbReference type="PANTHER" id="PTHR45774:SF3">
    <property type="entry name" value="BTB (POZ) DOMAIN-CONTAINING 2B-RELATED"/>
    <property type="match status" value="1"/>
</dbReference>
<feature type="domain" description="BTB" evidence="1">
    <location>
        <begin position="17"/>
        <end position="86"/>
    </location>
</feature>
<protein>
    <recommendedName>
        <fullName evidence="5">BTB/POZ domain-containing protein</fullName>
    </recommendedName>
</protein>
<feature type="domain" description="MATH" evidence="2">
    <location>
        <begin position="263"/>
        <end position="396"/>
    </location>
</feature>
<name>A0ABD2IFJ0_9BILA</name>
<dbReference type="Gene3D" id="3.30.710.10">
    <property type="entry name" value="Potassium Channel Kv1.1, Chain A"/>
    <property type="match status" value="1"/>
</dbReference>
<gene>
    <name evidence="3" type="ORF">niasHT_032602</name>
</gene>
<dbReference type="InterPro" id="IPR008974">
    <property type="entry name" value="TRAF-like"/>
</dbReference>
<dbReference type="Gene3D" id="2.60.210.10">
    <property type="entry name" value="Apoptosis, Tumor Necrosis Factor Receptor Associated Protein 2, Chain A"/>
    <property type="match status" value="1"/>
</dbReference>
<dbReference type="SMART" id="SM00875">
    <property type="entry name" value="BACK"/>
    <property type="match status" value="1"/>
</dbReference>
<organism evidence="3 4">
    <name type="scientific">Heterodera trifolii</name>
    <dbReference type="NCBI Taxonomy" id="157864"/>
    <lineage>
        <taxon>Eukaryota</taxon>
        <taxon>Metazoa</taxon>
        <taxon>Ecdysozoa</taxon>
        <taxon>Nematoda</taxon>
        <taxon>Chromadorea</taxon>
        <taxon>Rhabditida</taxon>
        <taxon>Tylenchina</taxon>
        <taxon>Tylenchomorpha</taxon>
        <taxon>Tylenchoidea</taxon>
        <taxon>Heteroderidae</taxon>
        <taxon>Heteroderinae</taxon>
        <taxon>Heterodera</taxon>
    </lineage>
</organism>
<dbReference type="EMBL" id="JBICBT010001264">
    <property type="protein sequence ID" value="KAL3076005.1"/>
    <property type="molecule type" value="Genomic_DNA"/>
</dbReference>
<dbReference type="InterPro" id="IPR002083">
    <property type="entry name" value="MATH/TRAF_dom"/>
</dbReference>
<reference evidence="3 4" key="1">
    <citation type="submission" date="2024-10" db="EMBL/GenBank/DDBJ databases">
        <authorList>
            <person name="Kim D."/>
        </authorList>
    </citation>
    <scope>NUCLEOTIDE SEQUENCE [LARGE SCALE GENOMIC DNA]</scope>
    <source>
        <strain evidence="3">BH-2024</strain>
    </source>
</reference>
<dbReference type="Gene3D" id="1.25.40.420">
    <property type="match status" value="1"/>
</dbReference>
<dbReference type="SUPFAM" id="SSF54695">
    <property type="entry name" value="POZ domain"/>
    <property type="match status" value="1"/>
</dbReference>
<evidence type="ECO:0000259" key="2">
    <source>
        <dbReference type="PROSITE" id="PS50144"/>
    </source>
</evidence>
<dbReference type="InterPro" id="IPR011705">
    <property type="entry name" value="BACK"/>
</dbReference>
<evidence type="ECO:0000313" key="3">
    <source>
        <dbReference type="EMBL" id="KAL3076005.1"/>
    </source>
</evidence>
<dbReference type="SMART" id="SM00061">
    <property type="entry name" value="MATH"/>
    <property type="match status" value="1"/>
</dbReference>
<dbReference type="SUPFAM" id="SSF49599">
    <property type="entry name" value="TRAF domain-like"/>
    <property type="match status" value="1"/>
</dbReference>
<dbReference type="Pfam" id="PF00651">
    <property type="entry name" value="BTB"/>
    <property type="match status" value="1"/>
</dbReference>
<evidence type="ECO:0008006" key="5">
    <source>
        <dbReference type="Google" id="ProtNLM"/>
    </source>
</evidence>
<evidence type="ECO:0000259" key="1">
    <source>
        <dbReference type="PROSITE" id="PS50097"/>
    </source>
</evidence>
<dbReference type="PROSITE" id="PS50144">
    <property type="entry name" value="MATH"/>
    <property type="match status" value="1"/>
</dbReference>
<dbReference type="Proteomes" id="UP001620626">
    <property type="component" value="Unassembled WGS sequence"/>
</dbReference>
<dbReference type="Pfam" id="PF22486">
    <property type="entry name" value="MATH_2"/>
    <property type="match status" value="1"/>
</dbReference>
<dbReference type="InterPro" id="IPR000210">
    <property type="entry name" value="BTB/POZ_dom"/>
</dbReference>
<dbReference type="AlphaFoldDB" id="A0ABD2IFJ0"/>
<dbReference type="PROSITE" id="PS50097">
    <property type="entry name" value="BTB"/>
    <property type="match status" value="1"/>
</dbReference>
<dbReference type="InterPro" id="IPR011333">
    <property type="entry name" value="SKP1/BTB/POZ_sf"/>
</dbReference>
<keyword evidence="4" id="KW-1185">Reference proteome</keyword>
<comment type="caution">
    <text evidence="3">The sequence shown here is derived from an EMBL/GenBank/DDBJ whole genome shotgun (WGS) entry which is preliminary data.</text>
</comment>
<evidence type="ECO:0000313" key="4">
    <source>
        <dbReference type="Proteomes" id="UP001620626"/>
    </source>
</evidence>
<proteinExistence type="predicted"/>
<sequence>MYVMDRMFNLLSTGIHADVYFLVGEAGKKELLPAHKLILSSASDVFEAMFRFDAGNEKPRNVIDVEVGAFKTMLSFIYTDDLSELNGNNVIEVLYAAKKYNIPLLVNACVNLSTWKLTNVFHTYSMANFLDEKNLLCYILERDQLRIDMEIKIWRAALRWADEKCRQNGIDCSAQNQRAMLGPALFKIRFALIPHEEFVRKIVPSGLLSQEELDDVFLCNYQLSVPNLPPERAARKFLFPSQQRFLSAPIDHKMRISTACKIEGQIMMKIKNFSGFASAKGGDEQFSKAVYVKGLPWRILALSQAGKGTKKSLGFFLHCDGGKAVDWSCKCSASLRILSRSQNEERENFTRRFDKQIFNPISNIWGFNSFITFKELMDTRNGLYNKKNTVTLGIQFTVEDEHGGEQQAMEAD</sequence>